<evidence type="ECO:0000256" key="1">
    <source>
        <dbReference type="SAM" id="Phobius"/>
    </source>
</evidence>
<keyword evidence="1" id="KW-0472">Membrane</keyword>
<dbReference type="PANTHER" id="PTHR36774:SF1">
    <property type="entry name" value="INSULIN-INDUCED PROTEIN"/>
    <property type="match status" value="1"/>
</dbReference>
<dbReference type="Proteomes" id="UP000028725">
    <property type="component" value="Unassembled WGS sequence"/>
</dbReference>
<keyword evidence="1" id="KW-1133">Transmembrane helix</keyword>
<dbReference type="PANTHER" id="PTHR36774">
    <property type="entry name" value="INSULIN-INDUCED PROTEIN"/>
    <property type="match status" value="1"/>
</dbReference>
<proteinExistence type="predicted"/>
<feature type="transmembrane region" description="Helical" evidence="1">
    <location>
        <begin position="59"/>
        <end position="78"/>
    </location>
</feature>
<dbReference type="EMBL" id="JMCB01000004">
    <property type="protein sequence ID" value="KFE69567.1"/>
    <property type="molecule type" value="Genomic_DNA"/>
</dbReference>
<feature type="transmembrane region" description="Helical" evidence="1">
    <location>
        <begin position="32"/>
        <end position="52"/>
    </location>
</feature>
<gene>
    <name evidence="2" type="ORF">DB31_6542</name>
</gene>
<keyword evidence="1" id="KW-0812">Transmembrane</keyword>
<evidence type="ECO:0000313" key="3">
    <source>
        <dbReference type="Proteomes" id="UP000028725"/>
    </source>
</evidence>
<evidence type="ECO:0000313" key="2">
    <source>
        <dbReference type="EMBL" id="KFE69567.1"/>
    </source>
</evidence>
<accession>A0A085WPF4</accession>
<dbReference type="AlphaFoldDB" id="A0A085WPF4"/>
<organism evidence="2 3">
    <name type="scientific">Hyalangium minutum</name>
    <dbReference type="NCBI Taxonomy" id="394096"/>
    <lineage>
        <taxon>Bacteria</taxon>
        <taxon>Pseudomonadati</taxon>
        <taxon>Myxococcota</taxon>
        <taxon>Myxococcia</taxon>
        <taxon>Myxococcales</taxon>
        <taxon>Cystobacterineae</taxon>
        <taxon>Archangiaceae</taxon>
        <taxon>Hyalangium</taxon>
    </lineage>
</organism>
<feature type="transmembrane region" description="Helical" evidence="1">
    <location>
        <begin position="84"/>
        <end position="102"/>
    </location>
</feature>
<sequence>MFLGATLGSALDAIHSHFGAVSYTTPVFAKAAWWVPLLFAGAYGTAIGRPLIAPHEPLLPGWKVVLGMALFIGAYWLTVAPVSWPVRCVLLSAIFVGGWAICDRRPLGWLIAALAAFFGPVVEITLLRAGVFVHHEAHVLAIPYWLPLIYACASVGLGALARWLTAPRAA</sequence>
<protein>
    <submittedName>
        <fullName evidence="2">Uncharacterized protein</fullName>
    </submittedName>
</protein>
<name>A0A085WPF4_9BACT</name>
<feature type="transmembrane region" description="Helical" evidence="1">
    <location>
        <begin position="144"/>
        <end position="164"/>
    </location>
</feature>
<feature type="transmembrane region" description="Helical" evidence="1">
    <location>
        <begin position="109"/>
        <end position="132"/>
    </location>
</feature>
<reference evidence="2 3" key="1">
    <citation type="submission" date="2014-04" db="EMBL/GenBank/DDBJ databases">
        <title>Genome assembly of Hyalangium minutum DSM 14724.</title>
        <authorList>
            <person name="Sharma G."/>
            <person name="Subramanian S."/>
        </authorList>
    </citation>
    <scope>NUCLEOTIDE SEQUENCE [LARGE SCALE GENOMIC DNA]</scope>
    <source>
        <strain evidence="2 3">DSM 14724</strain>
    </source>
</reference>
<comment type="caution">
    <text evidence="2">The sequence shown here is derived from an EMBL/GenBank/DDBJ whole genome shotgun (WGS) entry which is preliminary data.</text>
</comment>
<keyword evidence="3" id="KW-1185">Reference proteome</keyword>